<keyword evidence="2" id="KW-1185">Reference proteome</keyword>
<accession>A0A444YSQ6</accession>
<name>A0A444YSQ6_ARAHY</name>
<protein>
    <submittedName>
        <fullName evidence="1">Uncharacterized protein</fullName>
    </submittedName>
</protein>
<proteinExistence type="predicted"/>
<reference evidence="1 2" key="1">
    <citation type="submission" date="2019-01" db="EMBL/GenBank/DDBJ databases">
        <title>Sequencing of cultivated peanut Arachis hypogaea provides insights into genome evolution and oil improvement.</title>
        <authorList>
            <person name="Chen X."/>
        </authorList>
    </citation>
    <scope>NUCLEOTIDE SEQUENCE [LARGE SCALE GENOMIC DNA]</scope>
    <source>
        <strain evidence="2">cv. Fuhuasheng</strain>
        <tissue evidence="1">Leaves</tissue>
    </source>
</reference>
<sequence length="125" mass="14475">MQEVIPNRTIQQPKNKNSLLTLTRQIEKAKIQFGRVRDTKIHDRSISDMIGVSCECETLNQLGGLTRHQQKVHLQGKHEELLEQEMGLGSLTCFQENHEMGKEIVWGLLPQFQANHEMLKLFKKL</sequence>
<organism evidence="1 2">
    <name type="scientific">Arachis hypogaea</name>
    <name type="common">Peanut</name>
    <dbReference type="NCBI Taxonomy" id="3818"/>
    <lineage>
        <taxon>Eukaryota</taxon>
        <taxon>Viridiplantae</taxon>
        <taxon>Streptophyta</taxon>
        <taxon>Embryophyta</taxon>
        <taxon>Tracheophyta</taxon>
        <taxon>Spermatophyta</taxon>
        <taxon>Magnoliopsida</taxon>
        <taxon>eudicotyledons</taxon>
        <taxon>Gunneridae</taxon>
        <taxon>Pentapetalae</taxon>
        <taxon>rosids</taxon>
        <taxon>fabids</taxon>
        <taxon>Fabales</taxon>
        <taxon>Fabaceae</taxon>
        <taxon>Papilionoideae</taxon>
        <taxon>50 kb inversion clade</taxon>
        <taxon>dalbergioids sensu lato</taxon>
        <taxon>Dalbergieae</taxon>
        <taxon>Pterocarpus clade</taxon>
        <taxon>Arachis</taxon>
    </lineage>
</organism>
<dbReference type="Proteomes" id="UP000289738">
    <property type="component" value="Chromosome B06"/>
</dbReference>
<dbReference type="EMBL" id="SDMP01000016">
    <property type="protein sequence ID" value="RYR04957.1"/>
    <property type="molecule type" value="Genomic_DNA"/>
</dbReference>
<gene>
    <name evidence="1" type="ORF">Ahy_B06g084766</name>
</gene>
<dbReference type="AlphaFoldDB" id="A0A444YSQ6"/>
<comment type="caution">
    <text evidence="1">The sequence shown here is derived from an EMBL/GenBank/DDBJ whole genome shotgun (WGS) entry which is preliminary data.</text>
</comment>
<evidence type="ECO:0000313" key="1">
    <source>
        <dbReference type="EMBL" id="RYR04957.1"/>
    </source>
</evidence>
<evidence type="ECO:0000313" key="2">
    <source>
        <dbReference type="Proteomes" id="UP000289738"/>
    </source>
</evidence>